<dbReference type="RefSeq" id="WP_206559040.1">
    <property type="nucleotide sequence ID" value="NZ_JAFKCZ010000002.1"/>
</dbReference>
<dbReference type="AlphaFoldDB" id="A0A939DDL5"/>
<name>A0A939DDL5_9GAMM</name>
<dbReference type="SUPFAM" id="SSF48173">
    <property type="entry name" value="Cryptochrome/photolyase FAD-binding domain"/>
    <property type="match status" value="1"/>
</dbReference>
<dbReference type="InterPro" id="IPR014729">
    <property type="entry name" value="Rossmann-like_a/b/a_fold"/>
</dbReference>
<dbReference type="Proteomes" id="UP000664303">
    <property type="component" value="Unassembled WGS sequence"/>
</dbReference>
<organism evidence="1 2">
    <name type="scientific">Parahaliea mediterranea</name>
    <dbReference type="NCBI Taxonomy" id="651086"/>
    <lineage>
        <taxon>Bacteria</taxon>
        <taxon>Pseudomonadati</taxon>
        <taxon>Pseudomonadota</taxon>
        <taxon>Gammaproteobacteria</taxon>
        <taxon>Cellvibrionales</taxon>
        <taxon>Halieaceae</taxon>
        <taxon>Parahaliea</taxon>
    </lineage>
</organism>
<sequence length="514" mass="58697">MTDRRLILVLGDQLSRDNPALRDAVPGRDEVLLAEVREEAAYVPHNRHKIALVFAAMRHFADTLAQEGFQVHYRPLEAGLDSLEAAVAATCRRRRYAGLWLCEPGEYRLRTAMAGWRHRLGLPVAILEDSRFLCSHARFRDWARGRKQLRMEHFYREMRRDYGVLLEPDGSPAGGQWNYDRDNREGWRDKVAIPPRRAVRNDARTRAVLEAVAAAFPNNPGDLSRFAFAVTAGQALAEFDWFCEHALPDFGRFQDALADGEPWLFHARISMYLNIGLLEPLALCRQVEEAWRRGRCSLAAAEGFIRQVLGWREYVRGIYWHYMPGYGERNALGAKAPLPDFFWDADTDLRCLSQALRQTLDLGYAHHIQRLMVIGNFALLAELDVGAVCDWYLAVYVDAFEWVELPNTLGMALHADGGLMASKPYAASGKYIQRQGNHCAQCRFSPARTTGEGACPYNALYWRFIHRHQRAFEDNPRMALVLANWRKRGTSAQNAILDWADRLMRELVPGVDPR</sequence>
<dbReference type="Gene3D" id="1.10.579.10">
    <property type="entry name" value="DNA Cyclobutane Dipyrimidine Photolyase, subunit A, domain 3"/>
    <property type="match status" value="1"/>
</dbReference>
<dbReference type="InterPro" id="IPR052551">
    <property type="entry name" value="UV-DNA_repair_photolyase"/>
</dbReference>
<protein>
    <submittedName>
        <fullName evidence="1">Cryptochrome/photolyase family protein</fullName>
    </submittedName>
</protein>
<dbReference type="PANTHER" id="PTHR38657">
    <property type="entry name" value="SLR1343 PROTEIN"/>
    <property type="match status" value="1"/>
</dbReference>
<proteinExistence type="predicted"/>
<dbReference type="Pfam" id="PF04244">
    <property type="entry name" value="DPRP"/>
    <property type="match status" value="1"/>
</dbReference>
<dbReference type="Gene3D" id="3.40.50.620">
    <property type="entry name" value="HUPs"/>
    <property type="match status" value="1"/>
</dbReference>
<comment type="caution">
    <text evidence="1">The sequence shown here is derived from an EMBL/GenBank/DDBJ whole genome shotgun (WGS) entry which is preliminary data.</text>
</comment>
<dbReference type="PANTHER" id="PTHR38657:SF1">
    <property type="entry name" value="SLR1343 PROTEIN"/>
    <property type="match status" value="1"/>
</dbReference>
<dbReference type="Gene3D" id="1.25.40.80">
    <property type="match status" value="1"/>
</dbReference>
<dbReference type="Gene3D" id="1.10.10.1710">
    <property type="entry name" value="Deoxyribodipyrimidine photolyase-related"/>
    <property type="match status" value="1"/>
</dbReference>
<keyword evidence="2" id="KW-1185">Reference proteome</keyword>
<gene>
    <name evidence="1" type="ORF">JYP50_03275</name>
</gene>
<dbReference type="EMBL" id="JAFKCZ010000002">
    <property type="protein sequence ID" value="MBN7795597.1"/>
    <property type="molecule type" value="Genomic_DNA"/>
</dbReference>
<dbReference type="InterPro" id="IPR007357">
    <property type="entry name" value="PhrB-like"/>
</dbReference>
<accession>A0A939DDL5</accession>
<evidence type="ECO:0000313" key="2">
    <source>
        <dbReference type="Proteomes" id="UP000664303"/>
    </source>
</evidence>
<reference evidence="1" key="1">
    <citation type="submission" date="2021-02" db="EMBL/GenBank/DDBJ databases">
        <title>PHA producing bacteria isolated from coastal sediment in Guangdong, Shenzhen.</title>
        <authorList>
            <person name="Zheng W."/>
            <person name="Yu S."/>
            <person name="Huang Y."/>
        </authorList>
    </citation>
    <scope>NUCLEOTIDE SEQUENCE</scope>
    <source>
        <strain evidence="1">TN14-10</strain>
    </source>
</reference>
<evidence type="ECO:0000313" key="1">
    <source>
        <dbReference type="EMBL" id="MBN7795597.1"/>
    </source>
</evidence>
<dbReference type="InterPro" id="IPR036134">
    <property type="entry name" value="Crypto/Photolyase_FAD-like_sf"/>
</dbReference>